<keyword evidence="7" id="KW-0121">Carboxypeptidase</keyword>
<dbReference type="InterPro" id="IPR050979">
    <property type="entry name" value="LD-transpeptidase"/>
</dbReference>
<evidence type="ECO:0000313" key="8">
    <source>
        <dbReference type="Proteomes" id="UP000094892"/>
    </source>
</evidence>
<dbReference type="CDD" id="cd16913">
    <property type="entry name" value="YkuD_like"/>
    <property type="match status" value="1"/>
</dbReference>
<dbReference type="PANTHER" id="PTHR30582:SF2">
    <property type="entry name" value="L,D-TRANSPEPTIDASE YCIB-RELATED"/>
    <property type="match status" value="1"/>
</dbReference>
<keyword evidence="4 6" id="KW-0573">Peptidoglycan synthesis</keyword>
<dbReference type="GO" id="GO:0071972">
    <property type="term" value="F:peptidoglycan L,D-transpeptidase activity"/>
    <property type="evidence" value="ECO:0007669"/>
    <property type="project" value="TreeGrafter"/>
</dbReference>
<keyword evidence="3 6" id="KW-0133">Cell shape</keyword>
<evidence type="ECO:0000256" key="3">
    <source>
        <dbReference type="ARBA" id="ARBA00022960"/>
    </source>
</evidence>
<dbReference type="Gene3D" id="2.40.440.10">
    <property type="entry name" value="L,D-transpeptidase catalytic domain-like"/>
    <property type="match status" value="1"/>
</dbReference>
<dbReference type="UniPathway" id="UPA00219"/>
<evidence type="ECO:0000256" key="5">
    <source>
        <dbReference type="ARBA" id="ARBA00023316"/>
    </source>
</evidence>
<dbReference type="GO" id="GO:0071555">
    <property type="term" value="P:cell wall organization"/>
    <property type="evidence" value="ECO:0007669"/>
    <property type="project" value="UniProtKB-UniRule"/>
</dbReference>
<dbReference type="PANTHER" id="PTHR30582">
    <property type="entry name" value="L,D-TRANSPEPTIDASE"/>
    <property type="match status" value="1"/>
</dbReference>
<dbReference type="EC" id="3.4.16.4" evidence="7"/>
<name>A0A0G9GLB0_LACPN</name>
<dbReference type="GO" id="GO:0005576">
    <property type="term" value="C:extracellular region"/>
    <property type="evidence" value="ECO:0007669"/>
    <property type="project" value="TreeGrafter"/>
</dbReference>
<evidence type="ECO:0000256" key="4">
    <source>
        <dbReference type="ARBA" id="ARBA00022984"/>
    </source>
</evidence>
<gene>
    <name evidence="7" type="ORF">LPJSA22_01376</name>
</gene>
<protein>
    <submittedName>
        <fullName evidence="7">Serine-type D-Ala-D-Ala carboxypeptidase</fullName>
        <ecNumber evidence="7">3.4.16.4</ecNumber>
    </submittedName>
</protein>
<keyword evidence="7" id="KW-0645">Protease</keyword>
<dbReference type="AlphaFoldDB" id="A0A0G9GLB0"/>
<dbReference type="EMBL" id="MCOL01000001">
    <property type="protein sequence ID" value="ODO61398.1"/>
    <property type="molecule type" value="Genomic_DNA"/>
</dbReference>
<dbReference type="PATRIC" id="fig|1590.143.peg.36"/>
<sequence length="203" mass="22857">MKISVHQLIWVTIGAISLTIFTGFGHLFARHHQAIASNRPITKVSHSATKVTTPVPETVDWHKPSLSRPYPKLAKYDDINIQVSIKKQRIYLKNHDQTLYTMLASTGKHGSDTPKGHFEIQAERGQHFFNTQSGEGANYWVSFKDHGIYLFHSVPVDANDQYIVKEAQQLGKVANSHGCIRLTIADAKWLYENISTHTPVVVS</sequence>
<dbReference type="Proteomes" id="UP000094892">
    <property type="component" value="Unassembled WGS sequence"/>
</dbReference>
<keyword evidence="7" id="KW-0378">Hydrolase</keyword>
<dbReference type="SUPFAM" id="SSF141523">
    <property type="entry name" value="L,D-transpeptidase catalytic domain-like"/>
    <property type="match status" value="1"/>
</dbReference>
<feature type="active site" description="Nucleophile" evidence="6">
    <location>
        <position position="179"/>
    </location>
</feature>
<feature type="active site" description="Proton donor/acceptor" evidence="6">
    <location>
        <position position="152"/>
    </location>
</feature>
<comment type="pathway">
    <text evidence="1 6">Cell wall biogenesis; peptidoglycan biosynthesis.</text>
</comment>
<dbReference type="InterPro" id="IPR038063">
    <property type="entry name" value="Transpep_catalytic_dom"/>
</dbReference>
<dbReference type="RefSeq" id="WP_003643116.1">
    <property type="nucleotide sequence ID" value="NZ_AP028145.1"/>
</dbReference>
<reference evidence="7 8" key="1">
    <citation type="submission" date="2016-08" db="EMBL/GenBank/DDBJ databases">
        <title>Genome sequencing of Lactobacillus plantarum JSA22, isolated from fermented soybean paste.</title>
        <authorList>
            <person name="Choi H.S."/>
        </authorList>
    </citation>
    <scope>NUCLEOTIDE SEQUENCE [LARGE SCALE GENOMIC DNA]</scope>
    <source>
        <strain evidence="7 8">JSA22</strain>
    </source>
</reference>
<organism evidence="7 8">
    <name type="scientific">Lactiplantibacillus plantarum</name>
    <name type="common">Lactobacillus plantarum</name>
    <dbReference type="NCBI Taxonomy" id="1590"/>
    <lineage>
        <taxon>Bacteria</taxon>
        <taxon>Bacillati</taxon>
        <taxon>Bacillota</taxon>
        <taxon>Bacilli</taxon>
        <taxon>Lactobacillales</taxon>
        <taxon>Lactobacillaceae</taxon>
        <taxon>Lactiplantibacillus</taxon>
    </lineage>
</organism>
<comment type="caution">
    <text evidence="7">The sequence shown here is derived from an EMBL/GenBank/DDBJ whole genome shotgun (WGS) entry which is preliminary data.</text>
</comment>
<dbReference type="GO" id="GO:0018104">
    <property type="term" value="P:peptidoglycan-protein cross-linking"/>
    <property type="evidence" value="ECO:0007669"/>
    <property type="project" value="TreeGrafter"/>
</dbReference>
<dbReference type="GO" id="GO:0009002">
    <property type="term" value="F:serine-type D-Ala-D-Ala carboxypeptidase activity"/>
    <property type="evidence" value="ECO:0007669"/>
    <property type="project" value="UniProtKB-EC"/>
</dbReference>
<dbReference type="PROSITE" id="PS52029">
    <property type="entry name" value="LD_TPASE"/>
    <property type="match status" value="1"/>
</dbReference>
<evidence type="ECO:0000256" key="6">
    <source>
        <dbReference type="PROSITE-ProRule" id="PRU01373"/>
    </source>
</evidence>
<dbReference type="GO" id="GO:0016740">
    <property type="term" value="F:transferase activity"/>
    <property type="evidence" value="ECO:0007669"/>
    <property type="project" value="UniProtKB-KW"/>
</dbReference>
<evidence type="ECO:0000256" key="1">
    <source>
        <dbReference type="ARBA" id="ARBA00004752"/>
    </source>
</evidence>
<keyword evidence="5 6" id="KW-0961">Cell wall biogenesis/degradation</keyword>
<accession>A0A0G9GLB0</accession>
<dbReference type="GO" id="GO:0008360">
    <property type="term" value="P:regulation of cell shape"/>
    <property type="evidence" value="ECO:0007669"/>
    <property type="project" value="UniProtKB-UniRule"/>
</dbReference>
<keyword evidence="2" id="KW-0808">Transferase</keyword>
<evidence type="ECO:0000256" key="2">
    <source>
        <dbReference type="ARBA" id="ARBA00022679"/>
    </source>
</evidence>
<dbReference type="InterPro" id="IPR005490">
    <property type="entry name" value="LD_TPept_cat_dom"/>
</dbReference>
<dbReference type="Pfam" id="PF03734">
    <property type="entry name" value="YkuD"/>
    <property type="match status" value="1"/>
</dbReference>
<proteinExistence type="predicted"/>
<evidence type="ECO:0000313" key="7">
    <source>
        <dbReference type="EMBL" id="ODO61398.1"/>
    </source>
</evidence>